<dbReference type="Proteomes" id="UP001500618">
    <property type="component" value="Unassembled WGS sequence"/>
</dbReference>
<comment type="subcellular location">
    <subcellularLocation>
        <location evidence="2">Cell membrane</location>
        <topology evidence="2">Multi-pass membrane protein</topology>
    </subcellularLocation>
</comment>
<evidence type="ECO:0000256" key="7">
    <source>
        <dbReference type="ARBA" id="ARBA00022989"/>
    </source>
</evidence>
<evidence type="ECO:0000256" key="3">
    <source>
        <dbReference type="ARBA" id="ARBA00006870"/>
    </source>
</evidence>
<comment type="caution">
    <text evidence="12">The sequence shown here is derived from an EMBL/GenBank/DDBJ whole genome shotgun (WGS) entry which is preliminary data.</text>
</comment>
<keyword evidence="13" id="KW-1185">Reference proteome</keyword>
<evidence type="ECO:0000256" key="5">
    <source>
        <dbReference type="ARBA" id="ARBA00022692"/>
    </source>
</evidence>
<evidence type="ECO:0000256" key="9">
    <source>
        <dbReference type="ARBA" id="ARBA00047816"/>
    </source>
</evidence>
<evidence type="ECO:0000256" key="10">
    <source>
        <dbReference type="PIRNR" id="PIRNR017385"/>
    </source>
</evidence>
<comment type="similarity">
    <text evidence="3 10">Belongs to the cytochrome c oxidase bacterial subunit CtaF family.</text>
</comment>
<evidence type="ECO:0000313" key="13">
    <source>
        <dbReference type="Proteomes" id="UP001500618"/>
    </source>
</evidence>
<keyword evidence="8 10" id="KW-0472">Membrane</keyword>
<comment type="subunit">
    <text evidence="10">Associates with subunits I, II and III to form cytochrome c oxidase.</text>
</comment>
<feature type="transmembrane region" description="Helical" evidence="11">
    <location>
        <begin position="37"/>
        <end position="59"/>
    </location>
</feature>
<feature type="transmembrane region" description="Helical" evidence="11">
    <location>
        <begin position="89"/>
        <end position="111"/>
    </location>
</feature>
<organism evidence="12 13">
    <name type="scientific">Fodinicola feengrottensis</name>
    <dbReference type="NCBI Taxonomy" id="435914"/>
    <lineage>
        <taxon>Bacteria</taxon>
        <taxon>Bacillati</taxon>
        <taxon>Actinomycetota</taxon>
        <taxon>Actinomycetes</taxon>
        <taxon>Mycobacteriales</taxon>
        <taxon>Fodinicola</taxon>
    </lineage>
</organism>
<keyword evidence="6 10" id="KW-1278">Translocase</keyword>
<proteinExistence type="inferred from homology"/>
<evidence type="ECO:0000256" key="6">
    <source>
        <dbReference type="ARBA" id="ARBA00022967"/>
    </source>
</evidence>
<comment type="catalytic activity">
    <reaction evidence="9 10">
        <text>4 Fe(II)-[cytochrome c] + O2 + 8 H(+)(in) = 4 Fe(III)-[cytochrome c] + 2 H2O + 4 H(+)(out)</text>
        <dbReference type="Rhea" id="RHEA:11436"/>
        <dbReference type="Rhea" id="RHEA-COMP:10350"/>
        <dbReference type="Rhea" id="RHEA-COMP:14399"/>
        <dbReference type="ChEBI" id="CHEBI:15377"/>
        <dbReference type="ChEBI" id="CHEBI:15378"/>
        <dbReference type="ChEBI" id="CHEBI:15379"/>
        <dbReference type="ChEBI" id="CHEBI:29033"/>
        <dbReference type="ChEBI" id="CHEBI:29034"/>
        <dbReference type="EC" id="7.1.1.9"/>
    </reaction>
</comment>
<evidence type="ECO:0000256" key="8">
    <source>
        <dbReference type="ARBA" id="ARBA00023136"/>
    </source>
</evidence>
<feature type="transmembrane region" description="Helical" evidence="11">
    <location>
        <begin position="117"/>
        <end position="134"/>
    </location>
</feature>
<dbReference type="EC" id="7.1.1.9" evidence="10"/>
<evidence type="ECO:0000313" key="12">
    <source>
        <dbReference type="EMBL" id="GAA1704042.1"/>
    </source>
</evidence>
<dbReference type="EMBL" id="BAAANY010000029">
    <property type="protein sequence ID" value="GAA1704042.1"/>
    <property type="molecule type" value="Genomic_DNA"/>
</dbReference>
<evidence type="ECO:0000256" key="4">
    <source>
        <dbReference type="ARBA" id="ARBA00022475"/>
    </source>
</evidence>
<dbReference type="InterPro" id="IPR021050">
    <property type="entry name" value="Cyt_c_oxidase_su4_actinobac"/>
</dbReference>
<keyword evidence="4 10" id="KW-1003">Cell membrane</keyword>
<gene>
    <name evidence="12" type="ORF">GCM10009765_61570</name>
</gene>
<name>A0ABP4UHX9_9ACTN</name>
<evidence type="ECO:0000256" key="2">
    <source>
        <dbReference type="ARBA" id="ARBA00004651"/>
    </source>
</evidence>
<dbReference type="PIRSF" id="PIRSF017385">
    <property type="entry name" value="CtaF"/>
    <property type="match status" value="1"/>
</dbReference>
<protein>
    <recommendedName>
        <fullName evidence="10">Cytochrome c oxidase polypeptide 4</fullName>
        <ecNumber evidence="10">7.1.1.9</ecNumber>
    </recommendedName>
    <alternativeName>
        <fullName evidence="10">Cytochrome aa3 subunit 4</fullName>
    </alternativeName>
    <alternativeName>
        <fullName evidence="10">Cytochrome c oxidase polypeptide IV</fullName>
    </alternativeName>
</protein>
<reference evidence="13" key="1">
    <citation type="journal article" date="2019" name="Int. J. Syst. Evol. Microbiol.">
        <title>The Global Catalogue of Microorganisms (GCM) 10K type strain sequencing project: providing services to taxonomists for standard genome sequencing and annotation.</title>
        <authorList>
            <consortium name="The Broad Institute Genomics Platform"/>
            <consortium name="The Broad Institute Genome Sequencing Center for Infectious Disease"/>
            <person name="Wu L."/>
            <person name="Ma J."/>
        </authorList>
    </citation>
    <scope>NUCLEOTIDE SEQUENCE [LARGE SCALE GENOMIC DNA]</scope>
    <source>
        <strain evidence="13">JCM 14718</strain>
    </source>
</reference>
<dbReference type="Pfam" id="PF12270">
    <property type="entry name" value="Cyt_c_ox_IV"/>
    <property type="match status" value="1"/>
</dbReference>
<evidence type="ECO:0000256" key="11">
    <source>
        <dbReference type="SAM" id="Phobius"/>
    </source>
</evidence>
<feature type="transmembrane region" description="Helical" evidence="11">
    <location>
        <begin position="7"/>
        <end position="25"/>
    </location>
</feature>
<evidence type="ECO:0000256" key="1">
    <source>
        <dbReference type="ARBA" id="ARBA00002536"/>
    </source>
</evidence>
<dbReference type="RefSeq" id="WP_163567928.1">
    <property type="nucleotide sequence ID" value="NZ_BAAANY010000029.1"/>
</dbReference>
<accession>A0ABP4UHX9</accession>
<keyword evidence="7 11" id="KW-1133">Transmembrane helix</keyword>
<keyword evidence="5 11" id="KW-0812">Transmembrane</keyword>
<sequence length="140" mass="15092">MRTESKVFNGLALFVFVAATVYGIWTKNTVEHTEWVGVVGLILTGCLCGMIGQYFSFVARRIDARPEDRENADISEGAGDLGFFSPGSYWPFILAAAAAIAGIGIVFWAIWLLVLGGVALILSTGGLLFEYYVGSRGEES</sequence>
<comment type="function">
    <text evidence="1 10">Part of cytochrome c oxidase, its function is unknown.</text>
</comment>